<dbReference type="STRING" id="1229726.GRFL_2834"/>
<reference evidence="1 2" key="1">
    <citation type="submission" date="2016-07" db="EMBL/GenBank/DDBJ databases">
        <title>Multi-omics approach to identify versatile polysaccharide utilization systems of a marine flavobacterium Gramella flava.</title>
        <authorList>
            <person name="Tang K."/>
        </authorList>
    </citation>
    <scope>NUCLEOTIDE SEQUENCE [LARGE SCALE GENOMIC DNA]</scope>
    <source>
        <strain evidence="1 2">JLT2011</strain>
    </source>
</reference>
<gene>
    <name evidence="1" type="ORF">GRFL_2834</name>
</gene>
<evidence type="ECO:0000313" key="2">
    <source>
        <dbReference type="Proteomes" id="UP000186230"/>
    </source>
</evidence>
<dbReference type="KEGG" id="gfl:GRFL_2834"/>
<dbReference type="EMBL" id="CP016359">
    <property type="protein sequence ID" value="APU69558.1"/>
    <property type="molecule type" value="Genomic_DNA"/>
</dbReference>
<dbReference type="Pfam" id="PF09346">
    <property type="entry name" value="SMI1_KNR4"/>
    <property type="match status" value="1"/>
</dbReference>
<dbReference type="Proteomes" id="UP000186230">
    <property type="component" value="Chromosome"/>
</dbReference>
<dbReference type="InterPro" id="IPR037883">
    <property type="entry name" value="Knr4/Smi1-like_sf"/>
</dbReference>
<sequence>MDSPLKQATFIRIKEHSKENLGSGTDETKIAKLESALKIKIPEEYRIFLEEIGYAEIYGDQIYSIYNIPDEIPCHGLHWLNKKNEYLSDGFIRFFSNDIDGRFYIHEQSGKVYLNSKDNLFAKSFFDFINKMLSL</sequence>
<dbReference type="RefSeq" id="WP_083645211.1">
    <property type="nucleotide sequence ID" value="NZ_CP016359.1"/>
</dbReference>
<dbReference type="AlphaFoldDB" id="A0A1L7I7G9"/>
<dbReference type="SUPFAM" id="SSF160631">
    <property type="entry name" value="SMI1/KNR4-like"/>
    <property type="match status" value="1"/>
</dbReference>
<proteinExistence type="predicted"/>
<dbReference type="Gene3D" id="3.40.1580.10">
    <property type="entry name" value="SMI1/KNR4-like"/>
    <property type="match status" value="1"/>
</dbReference>
<evidence type="ECO:0000313" key="1">
    <source>
        <dbReference type="EMBL" id="APU69558.1"/>
    </source>
</evidence>
<dbReference type="InterPro" id="IPR018958">
    <property type="entry name" value="Knr4/Smi1-like_dom"/>
</dbReference>
<dbReference type="OrthoDB" id="980721at2"/>
<accession>A0A1L7I7G9</accession>
<name>A0A1L7I7G9_9FLAO</name>
<organism evidence="1 2">
    <name type="scientific">Christiangramia flava JLT2011</name>
    <dbReference type="NCBI Taxonomy" id="1229726"/>
    <lineage>
        <taxon>Bacteria</taxon>
        <taxon>Pseudomonadati</taxon>
        <taxon>Bacteroidota</taxon>
        <taxon>Flavobacteriia</taxon>
        <taxon>Flavobacteriales</taxon>
        <taxon>Flavobacteriaceae</taxon>
        <taxon>Christiangramia</taxon>
    </lineage>
</organism>
<protein>
    <submittedName>
        <fullName evidence="1">Uncharacterized protein</fullName>
    </submittedName>
</protein>
<keyword evidence="2" id="KW-1185">Reference proteome</keyword>
<dbReference type="SMART" id="SM00860">
    <property type="entry name" value="SMI1_KNR4"/>
    <property type="match status" value="1"/>
</dbReference>